<name>A0AAQ4DJQ8_AMBAM</name>
<sequence length="480" mass="53409">MARSILNILHADAGSTDSTAEYTSETTGEVFKEMSIPPDIRVNHDQVTSRTVATAAPPQTPQTPRTVATAAPTVPPEPSTKSPREALNERPLVCTMGSKISTGAMFPDDGLCDYIFYDSIYKNRRNLLLNPRKFGNDLRIFLDSYSKYKITAFGLGFAFKDKPGLFKMVMIAALFILLIMAVMATVVMLLNVPSAYPTESTKDDFGGVGSPGVSVYIVPETPRKSSTAAPPKSTTGGSTAPPTRSPRQALNERPMVCTIGSKLSSGAMLPDDGLCDYIFYDSIYKNRRNLLLDPNNFGNDLRIFLDSYNTYRTTAFGIAFAFKNLYQPDVVITQGHYYYGDNTLAECRVLPPTVVTRPQDANNTYRHDLICRDPNFERHFTYSADQGAMLAHHDTARLVMSYDNEAGFCKKLCRIQGEQPNQRFGIAAFDLDYDDFSNTCASMNKYGKFSRLRALRRIVEFFRTSFRADTDEPACLQLVT</sequence>
<dbReference type="EMBL" id="JARKHS020029867">
    <property type="protein sequence ID" value="KAK8762698.1"/>
    <property type="molecule type" value="Genomic_DNA"/>
</dbReference>
<feature type="transmembrane region" description="Helical" evidence="2">
    <location>
        <begin position="169"/>
        <end position="190"/>
    </location>
</feature>
<feature type="compositionally biased region" description="Polar residues" evidence="1">
    <location>
        <begin position="224"/>
        <end position="248"/>
    </location>
</feature>
<evidence type="ECO:0000256" key="1">
    <source>
        <dbReference type="SAM" id="MobiDB-lite"/>
    </source>
</evidence>
<keyword evidence="4" id="KW-1185">Reference proteome</keyword>
<keyword evidence="2" id="KW-1133">Transmembrane helix</keyword>
<organism evidence="3 4">
    <name type="scientific">Amblyomma americanum</name>
    <name type="common">Lone star tick</name>
    <dbReference type="NCBI Taxonomy" id="6943"/>
    <lineage>
        <taxon>Eukaryota</taxon>
        <taxon>Metazoa</taxon>
        <taxon>Ecdysozoa</taxon>
        <taxon>Arthropoda</taxon>
        <taxon>Chelicerata</taxon>
        <taxon>Arachnida</taxon>
        <taxon>Acari</taxon>
        <taxon>Parasitiformes</taxon>
        <taxon>Ixodida</taxon>
        <taxon>Ixodoidea</taxon>
        <taxon>Ixodidae</taxon>
        <taxon>Amblyomminae</taxon>
        <taxon>Amblyomma</taxon>
    </lineage>
</organism>
<protein>
    <submittedName>
        <fullName evidence="3">Uncharacterized protein</fullName>
    </submittedName>
</protein>
<feature type="compositionally biased region" description="Low complexity" evidence="1">
    <location>
        <begin position="50"/>
        <end position="72"/>
    </location>
</feature>
<dbReference type="AlphaFoldDB" id="A0AAQ4DJQ8"/>
<evidence type="ECO:0000313" key="4">
    <source>
        <dbReference type="Proteomes" id="UP001321473"/>
    </source>
</evidence>
<feature type="region of interest" description="Disordered" evidence="1">
    <location>
        <begin position="222"/>
        <end position="251"/>
    </location>
</feature>
<keyword evidence="2" id="KW-0812">Transmembrane</keyword>
<gene>
    <name evidence="3" type="ORF">V5799_026036</name>
</gene>
<keyword evidence="2" id="KW-0472">Membrane</keyword>
<evidence type="ECO:0000256" key="2">
    <source>
        <dbReference type="SAM" id="Phobius"/>
    </source>
</evidence>
<feature type="region of interest" description="Disordered" evidence="1">
    <location>
        <begin position="50"/>
        <end position="85"/>
    </location>
</feature>
<evidence type="ECO:0000313" key="3">
    <source>
        <dbReference type="EMBL" id="KAK8762698.1"/>
    </source>
</evidence>
<accession>A0AAQ4DJQ8</accession>
<dbReference type="Proteomes" id="UP001321473">
    <property type="component" value="Unassembled WGS sequence"/>
</dbReference>
<comment type="caution">
    <text evidence="3">The sequence shown here is derived from an EMBL/GenBank/DDBJ whole genome shotgun (WGS) entry which is preliminary data.</text>
</comment>
<reference evidence="3 4" key="1">
    <citation type="journal article" date="2023" name="Arcadia Sci">
        <title>De novo assembly of a long-read Amblyomma americanum tick genome.</title>
        <authorList>
            <person name="Chou S."/>
            <person name="Poskanzer K.E."/>
            <person name="Rollins M."/>
            <person name="Thuy-Boun P.S."/>
        </authorList>
    </citation>
    <scope>NUCLEOTIDE SEQUENCE [LARGE SCALE GENOMIC DNA]</scope>
    <source>
        <strain evidence="3">F_SG_1</strain>
        <tissue evidence="3">Salivary glands</tissue>
    </source>
</reference>
<proteinExistence type="predicted"/>